<gene>
    <name evidence="1" type="ORF">EDI_329650</name>
</gene>
<dbReference type="AlphaFoldDB" id="B0ENG4"/>
<dbReference type="RefSeq" id="XP_001739682.1">
    <property type="nucleotide sequence ID" value="XM_001739630.1"/>
</dbReference>
<dbReference type="EMBL" id="DS550089">
    <property type="protein sequence ID" value="EDR23931.1"/>
    <property type="molecule type" value="Genomic_DNA"/>
</dbReference>
<accession>B0ENG4</accession>
<evidence type="ECO:0000313" key="2">
    <source>
        <dbReference type="Proteomes" id="UP000008076"/>
    </source>
</evidence>
<sequence>MNIKLKLKCLFEIELIVRVKKYNMCNQFTSLYKFQREKSSSRYYLMILSVFELRISSIMLGITNEYYGSNCVDEFIKHFKHFKKKQIQYEKISFHTHTLVKKHYLLVLLIIVYKMKSVMIRRENTHFNDNLINTHYFIDLTLFDIRKYYVYYC</sequence>
<organism evidence="2">
    <name type="scientific">Entamoeba dispar (strain ATCC PRA-260 / SAW760)</name>
    <dbReference type="NCBI Taxonomy" id="370354"/>
    <lineage>
        <taxon>Eukaryota</taxon>
        <taxon>Amoebozoa</taxon>
        <taxon>Evosea</taxon>
        <taxon>Archamoebae</taxon>
        <taxon>Mastigamoebida</taxon>
        <taxon>Entamoebidae</taxon>
        <taxon>Entamoeba</taxon>
    </lineage>
</organism>
<dbReference type="GeneID" id="5884825"/>
<protein>
    <submittedName>
        <fullName evidence="1">Uncharacterized protein</fullName>
    </submittedName>
</protein>
<proteinExistence type="predicted"/>
<reference evidence="2" key="1">
    <citation type="submission" date="2007-12" db="EMBL/GenBank/DDBJ databases">
        <title>Annotation of Entamoeba dispar SAW760.</title>
        <authorList>
            <person name="Lorenzi H."/>
            <person name="Inman J."/>
            <person name="Schobel S."/>
            <person name="Amedeo P."/>
            <person name="Caler E."/>
        </authorList>
    </citation>
    <scope>NUCLEOTIDE SEQUENCE [LARGE SCALE GENOMIC DNA]</scope>
    <source>
        <strain evidence="2">ATCC PRA-260 / SAW760</strain>
    </source>
</reference>
<dbReference type="VEuPathDB" id="AmoebaDB:EDI_329650"/>
<evidence type="ECO:0000313" key="1">
    <source>
        <dbReference type="EMBL" id="EDR23931.1"/>
    </source>
</evidence>
<dbReference type="Proteomes" id="UP000008076">
    <property type="component" value="Unassembled WGS sequence"/>
</dbReference>
<keyword evidence="2" id="KW-1185">Reference proteome</keyword>
<dbReference type="KEGG" id="edi:EDI_329650"/>
<name>B0ENG4_ENTDS</name>